<accession>A0ABR6KXP4</accession>
<organism evidence="1 2">
    <name type="scientific">Aminobacter niigataensis</name>
    <dbReference type="NCBI Taxonomy" id="83265"/>
    <lineage>
        <taxon>Bacteria</taxon>
        <taxon>Pseudomonadati</taxon>
        <taxon>Pseudomonadota</taxon>
        <taxon>Alphaproteobacteria</taxon>
        <taxon>Hyphomicrobiales</taxon>
        <taxon>Phyllobacteriaceae</taxon>
        <taxon>Aminobacter</taxon>
    </lineage>
</organism>
<proteinExistence type="predicted"/>
<dbReference type="RefSeq" id="WP_183261038.1">
    <property type="nucleotide sequence ID" value="NZ_BAAAVZ010000008.1"/>
</dbReference>
<evidence type="ECO:0000313" key="2">
    <source>
        <dbReference type="Proteomes" id="UP000539538"/>
    </source>
</evidence>
<dbReference type="EMBL" id="JACHOT010000001">
    <property type="protein sequence ID" value="MBB4649242.1"/>
    <property type="molecule type" value="Genomic_DNA"/>
</dbReference>
<evidence type="ECO:0000313" key="1">
    <source>
        <dbReference type="EMBL" id="MBB4649242.1"/>
    </source>
</evidence>
<sequence length="215" mass="23780">MTEEAELTKAMIVNWALAEIGLAPSFSIDQETTLGGVVDMFWPRAIGHCFGLHDWTFCRRTSQLTRQAAKPVTGYRYGFDLPGDKIGQPMKLLSDPRRETPIRDSRIEGRTLFADEETVYAVCKVAVDPQIWDWQWAGAFATAFSSWLAVPLLQDIELAAEKRAEAFGTRSEGGTGGVFGRLIAQDRASGPVGSNLLANEPLTSGRFTGDWHGRW</sequence>
<keyword evidence="2" id="KW-1185">Reference proteome</keyword>
<comment type="caution">
    <text evidence="1">The sequence shown here is derived from an EMBL/GenBank/DDBJ whole genome shotgun (WGS) entry which is preliminary data.</text>
</comment>
<name>A0ABR6KXP4_9HYPH</name>
<gene>
    <name evidence="1" type="ORF">GGQ99_000964</name>
</gene>
<reference evidence="1 2" key="1">
    <citation type="submission" date="2020-08" db="EMBL/GenBank/DDBJ databases">
        <title>Genomic Encyclopedia of Type Strains, Phase IV (KMG-IV): sequencing the most valuable type-strain genomes for metagenomic binning, comparative biology and taxonomic classification.</title>
        <authorList>
            <person name="Goeker M."/>
        </authorList>
    </citation>
    <scope>NUCLEOTIDE SEQUENCE [LARGE SCALE GENOMIC DNA]</scope>
    <source>
        <strain evidence="1 2">DSM 7050</strain>
    </source>
</reference>
<dbReference type="Proteomes" id="UP000539538">
    <property type="component" value="Unassembled WGS sequence"/>
</dbReference>
<protein>
    <submittedName>
        <fullName evidence="1">Uncharacterized protein</fullName>
    </submittedName>
</protein>